<reference evidence="10" key="1">
    <citation type="journal article" date="2019" name="Int. J. Syst. Evol. Microbiol.">
        <title>The Global Catalogue of Microorganisms (GCM) 10K type strain sequencing project: providing services to taxonomists for standard genome sequencing and annotation.</title>
        <authorList>
            <consortium name="The Broad Institute Genomics Platform"/>
            <consortium name="The Broad Institute Genome Sequencing Center for Infectious Disease"/>
            <person name="Wu L."/>
            <person name="Ma J."/>
        </authorList>
    </citation>
    <scope>NUCLEOTIDE SEQUENCE [LARGE SCALE GENOMIC DNA]</scope>
    <source>
        <strain evidence="10">JCM 16373</strain>
    </source>
</reference>
<feature type="transmembrane region" description="Helical" evidence="7">
    <location>
        <begin position="135"/>
        <end position="154"/>
    </location>
</feature>
<name>A0ABP6CZ62_9ACTN</name>
<keyword evidence="10" id="KW-1185">Reference proteome</keyword>
<evidence type="ECO:0000259" key="8">
    <source>
        <dbReference type="Pfam" id="PF00482"/>
    </source>
</evidence>
<sequence length="340" mass="35682">MTGTMEPSVPESPYALALGSTAQFTLGATLAAVALAALGVLTYASGRARRQALIDRLSGAEGAPRALPSGRSGTSGSSRRRRFTAVDRRLRTTGPGRRLQAKLAATGLDLSAGEFLVYLAGLVAVVWMLASAVLAPFFGPIAGLVGVLAAKAFLDHQRQRRTEQFINQLPELSRILANATSAGLALRTALGMAAEELEAPAGDELALVTNQLAVGRSIDDALNELAERLPSRELVVLVTTLVLSNRAGGTIVGSLRNLTTTLEERKETRREVRTMLAEVNATAFTIPLLGLGAMLMMNSMMPGALARVTGSPVGQIAMVVAVGLFAAGFLVIRRLGRIEV</sequence>
<evidence type="ECO:0000256" key="7">
    <source>
        <dbReference type="SAM" id="Phobius"/>
    </source>
</evidence>
<accession>A0ABP6CZ62</accession>
<evidence type="ECO:0000256" key="1">
    <source>
        <dbReference type="ARBA" id="ARBA00004651"/>
    </source>
</evidence>
<keyword evidence="3 7" id="KW-0812">Transmembrane</keyword>
<dbReference type="EMBL" id="BAAARJ010000017">
    <property type="protein sequence ID" value="GAA2628213.1"/>
    <property type="molecule type" value="Genomic_DNA"/>
</dbReference>
<protein>
    <submittedName>
        <fullName evidence="9">Type II secretion system F family protein</fullName>
    </submittedName>
</protein>
<dbReference type="RefSeq" id="WP_344568569.1">
    <property type="nucleotide sequence ID" value="NZ_BAAARJ010000017.1"/>
</dbReference>
<feature type="transmembrane region" description="Helical" evidence="7">
    <location>
        <begin position="20"/>
        <end position="44"/>
    </location>
</feature>
<gene>
    <name evidence="9" type="ORF">GCM10009863_49090</name>
</gene>
<dbReference type="PANTHER" id="PTHR35007">
    <property type="entry name" value="INTEGRAL MEMBRANE PROTEIN-RELATED"/>
    <property type="match status" value="1"/>
</dbReference>
<feature type="transmembrane region" description="Helical" evidence="7">
    <location>
        <begin position="107"/>
        <end position="129"/>
    </location>
</feature>
<comment type="caution">
    <text evidence="9">The sequence shown here is derived from an EMBL/GenBank/DDBJ whole genome shotgun (WGS) entry which is preliminary data.</text>
</comment>
<proteinExistence type="predicted"/>
<dbReference type="Gene3D" id="1.20.81.30">
    <property type="entry name" value="Type II secretion system (T2SS), domain F"/>
    <property type="match status" value="1"/>
</dbReference>
<feature type="domain" description="Type II secretion system protein GspF" evidence="8">
    <location>
        <begin position="173"/>
        <end position="297"/>
    </location>
</feature>
<dbReference type="PANTHER" id="PTHR35007:SF1">
    <property type="entry name" value="PILUS ASSEMBLY PROTEIN"/>
    <property type="match status" value="1"/>
</dbReference>
<organism evidence="9 10">
    <name type="scientific">Streptomyces axinellae</name>
    <dbReference type="NCBI Taxonomy" id="552788"/>
    <lineage>
        <taxon>Bacteria</taxon>
        <taxon>Bacillati</taxon>
        <taxon>Actinomycetota</taxon>
        <taxon>Actinomycetes</taxon>
        <taxon>Kitasatosporales</taxon>
        <taxon>Streptomycetaceae</taxon>
        <taxon>Streptomyces</taxon>
    </lineage>
</organism>
<evidence type="ECO:0000313" key="10">
    <source>
        <dbReference type="Proteomes" id="UP001501447"/>
    </source>
</evidence>
<feature type="transmembrane region" description="Helical" evidence="7">
    <location>
        <begin position="275"/>
        <end position="296"/>
    </location>
</feature>
<evidence type="ECO:0000256" key="3">
    <source>
        <dbReference type="ARBA" id="ARBA00022692"/>
    </source>
</evidence>
<feature type="transmembrane region" description="Helical" evidence="7">
    <location>
        <begin position="316"/>
        <end position="336"/>
    </location>
</feature>
<comment type="subcellular location">
    <subcellularLocation>
        <location evidence="1">Cell membrane</location>
        <topology evidence="1">Multi-pass membrane protein</topology>
    </subcellularLocation>
</comment>
<feature type="region of interest" description="Disordered" evidence="6">
    <location>
        <begin position="61"/>
        <end position="84"/>
    </location>
</feature>
<dbReference type="InterPro" id="IPR018076">
    <property type="entry name" value="T2SS_GspF_dom"/>
</dbReference>
<keyword evidence="5 7" id="KW-0472">Membrane</keyword>
<dbReference type="InterPro" id="IPR042094">
    <property type="entry name" value="T2SS_GspF_sf"/>
</dbReference>
<evidence type="ECO:0000256" key="6">
    <source>
        <dbReference type="SAM" id="MobiDB-lite"/>
    </source>
</evidence>
<evidence type="ECO:0000256" key="2">
    <source>
        <dbReference type="ARBA" id="ARBA00022475"/>
    </source>
</evidence>
<evidence type="ECO:0000313" key="9">
    <source>
        <dbReference type="EMBL" id="GAA2628213.1"/>
    </source>
</evidence>
<evidence type="ECO:0000256" key="4">
    <source>
        <dbReference type="ARBA" id="ARBA00022989"/>
    </source>
</evidence>
<keyword evidence="4 7" id="KW-1133">Transmembrane helix</keyword>
<evidence type="ECO:0000256" key="5">
    <source>
        <dbReference type="ARBA" id="ARBA00023136"/>
    </source>
</evidence>
<dbReference type="Proteomes" id="UP001501447">
    <property type="component" value="Unassembled WGS sequence"/>
</dbReference>
<dbReference type="Pfam" id="PF00482">
    <property type="entry name" value="T2SSF"/>
    <property type="match status" value="1"/>
</dbReference>
<keyword evidence="2" id="KW-1003">Cell membrane</keyword>